<gene>
    <name evidence="1" type="ORF">H9622_09590</name>
</gene>
<dbReference type="RefSeq" id="WP_191766181.1">
    <property type="nucleotide sequence ID" value="NZ_JACSPM010000003.1"/>
</dbReference>
<evidence type="ECO:0000313" key="2">
    <source>
        <dbReference type="Proteomes" id="UP000602532"/>
    </source>
</evidence>
<dbReference type="Proteomes" id="UP000602532">
    <property type="component" value="Unassembled WGS sequence"/>
</dbReference>
<keyword evidence="2" id="KW-1185">Reference proteome</keyword>
<evidence type="ECO:0000313" key="1">
    <source>
        <dbReference type="EMBL" id="MBD8023843.1"/>
    </source>
</evidence>
<accession>A0ABR8X3H3</accession>
<sequence length="253" mass="28514">MLAGLRHGQPEQITEALEGYASEERTPLRRFVRPQANAMLAAQSGARDPEGRWVGALGNEHWYAAQVALLGTASRSHALRQRTMDGPVARDLLPRLFPDDLPLFVTAFSERFLTDPKAWDGNRGIEAMFDWAQRGLIAPPVHQGAVLALICWAPRPSLWGYLHSHPVLIRTTLPALFDVPGVRGASAAQRDEGGLGGRLDRYVIPRLIREGAWTRAETLEWCTRALNVPRSEYEYRWFRGLHDRIAVERRRPN</sequence>
<proteinExistence type="predicted"/>
<comment type="caution">
    <text evidence="1">The sequence shown here is derived from an EMBL/GenBank/DDBJ whole genome shotgun (WGS) entry which is preliminary data.</text>
</comment>
<organism evidence="1 2">
    <name type="scientific">Microbacterium gallinarum</name>
    <dbReference type="NCBI Taxonomy" id="2762209"/>
    <lineage>
        <taxon>Bacteria</taxon>
        <taxon>Bacillati</taxon>
        <taxon>Actinomycetota</taxon>
        <taxon>Actinomycetes</taxon>
        <taxon>Micrococcales</taxon>
        <taxon>Microbacteriaceae</taxon>
        <taxon>Microbacterium</taxon>
    </lineage>
</organism>
<name>A0ABR8X3H3_9MICO</name>
<protein>
    <submittedName>
        <fullName evidence="1">Uncharacterized protein</fullName>
    </submittedName>
</protein>
<dbReference type="EMBL" id="JACSPM010000003">
    <property type="protein sequence ID" value="MBD8023843.1"/>
    <property type="molecule type" value="Genomic_DNA"/>
</dbReference>
<reference evidence="1 2" key="1">
    <citation type="submission" date="2020-08" db="EMBL/GenBank/DDBJ databases">
        <title>A Genomic Blueprint of the Chicken Gut Microbiome.</title>
        <authorList>
            <person name="Gilroy R."/>
            <person name="Ravi A."/>
            <person name="Getino M."/>
            <person name="Pursley I."/>
            <person name="Horton D.L."/>
            <person name="Alikhan N.-F."/>
            <person name="Baker D."/>
            <person name="Gharbi K."/>
            <person name="Hall N."/>
            <person name="Watson M."/>
            <person name="Adriaenssens E.M."/>
            <person name="Foster-Nyarko E."/>
            <person name="Jarju S."/>
            <person name="Secka A."/>
            <person name="Antonio M."/>
            <person name="Oren A."/>
            <person name="Chaudhuri R."/>
            <person name="La Ragione R.M."/>
            <person name="Hildebrand F."/>
            <person name="Pallen M.J."/>
        </authorList>
    </citation>
    <scope>NUCLEOTIDE SEQUENCE [LARGE SCALE GENOMIC DNA]</scope>
    <source>
        <strain evidence="1 2">Sa1CUA4</strain>
    </source>
</reference>